<accession>A0A1I3TM62</accession>
<sequence length="208" mass="23510">MLKRIQVGICASMMLAGLLAGCSPNKEQGSEDLNGNQAKYESYGINYRNDNAGLDKGPAAMISQKYVHQREPHLVSRLERHAEKIPGVVDIKVLAYKDTLLVGVLPIDTPKPDEVNPHPSIPYTKGKIIRNDNGHTDALQKRVVDRMRVRLQTESQYNIMYVSTSRALYDRIADLHERIIRKEPVSHEEFQVLINDIGYTIKGYNLVD</sequence>
<evidence type="ECO:0000313" key="2">
    <source>
        <dbReference type="EMBL" id="SFJ72288.1"/>
    </source>
</evidence>
<proteinExistence type="predicted"/>
<name>A0A1I3TM62_9BACL</name>
<evidence type="ECO:0000313" key="3">
    <source>
        <dbReference type="Proteomes" id="UP000198915"/>
    </source>
</evidence>
<dbReference type="AlphaFoldDB" id="A0A1I3TM62"/>
<feature type="chain" id="PRO_5038463824" description="Sporulation lipoprotein YhcN/YlaJ (Spore_YhcN_YlaJ)" evidence="1">
    <location>
        <begin position="21"/>
        <end position="208"/>
    </location>
</feature>
<gene>
    <name evidence="2" type="ORF">SAMN05518846_10526</name>
</gene>
<evidence type="ECO:0000256" key="1">
    <source>
        <dbReference type="SAM" id="SignalP"/>
    </source>
</evidence>
<dbReference type="Proteomes" id="UP000198915">
    <property type="component" value="Unassembled WGS sequence"/>
</dbReference>
<keyword evidence="3" id="KW-1185">Reference proteome</keyword>
<dbReference type="EMBL" id="FORT01000005">
    <property type="protein sequence ID" value="SFJ72288.1"/>
    <property type="molecule type" value="Genomic_DNA"/>
</dbReference>
<evidence type="ECO:0008006" key="4">
    <source>
        <dbReference type="Google" id="ProtNLM"/>
    </source>
</evidence>
<reference evidence="3" key="1">
    <citation type="submission" date="2016-10" db="EMBL/GenBank/DDBJ databases">
        <authorList>
            <person name="Varghese N."/>
            <person name="Submissions S."/>
        </authorList>
    </citation>
    <scope>NUCLEOTIDE SEQUENCE [LARGE SCALE GENOMIC DNA]</scope>
    <source>
        <strain evidence="3">OK042</strain>
    </source>
</reference>
<protein>
    <recommendedName>
        <fullName evidence="4">Sporulation lipoprotein YhcN/YlaJ (Spore_YhcN_YlaJ)</fullName>
    </recommendedName>
</protein>
<feature type="signal peptide" evidence="1">
    <location>
        <begin position="1"/>
        <end position="20"/>
    </location>
</feature>
<keyword evidence="1" id="KW-0732">Signal</keyword>
<dbReference type="PROSITE" id="PS51257">
    <property type="entry name" value="PROKAR_LIPOPROTEIN"/>
    <property type="match status" value="1"/>
</dbReference>
<dbReference type="STRING" id="1884381.SAMN05518846_10526"/>
<organism evidence="2 3">
    <name type="scientific">Brevibacillus centrosporus</name>
    <dbReference type="NCBI Taxonomy" id="54910"/>
    <lineage>
        <taxon>Bacteria</taxon>
        <taxon>Bacillati</taxon>
        <taxon>Bacillota</taxon>
        <taxon>Bacilli</taxon>
        <taxon>Bacillales</taxon>
        <taxon>Paenibacillaceae</taxon>
        <taxon>Brevibacillus</taxon>
    </lineage>
</organism>